<proteinExistence type="predicted"/>
<keyword evidence="4" id="KW-1185">Reference proteome</keyword>
<dbReference type="CDD" id="cd01066">
    <property type="entry name" value="APP_MetAP"/>
    <property type="match status" value="1"/>
</dbReference>
<sequence length="388" mass="44009">MLLETDLIERRRKIQKQMGEIGMEGCLLTMPLNLYYLCGSVFNGYYYLPTEGEPQMFVKRPSNFVGKSVHFIRKPEQIPDLLRERGGKSPEKLLLEGDELTYNEHLRLQHIFNLGKIGNITPLICRMRMIKSPWEIQQMQHTAEKQVLVYSQIPECYRPGMTDLELQYEIEYRMRRNGSIGFFRTFGNHMEIFMGSVLAGKNAEVPSPFDFALGGAGMHPSSPLGANGTPLHRGTSVMIDMAGNYTAYQTDMTRVYAVGKLPTEAYRAHEVSRYLHQEIMDIARPGMACAEIYRKVEERVRQEGLEANFMGTCQQARFVGHGVGMQINEWPVLAPRSKEILQPGMTFALEPKFVIPSVGAVGVENTFLVTESGLKKLTSFPEEIIPLE</sequence>
<dbReference type="PATRIC" id="fig|742817.3.peg.2993"/>
<evidence type="ECO:0000313" key="3">
    <source>
        <dbReference type="EMBL" id="EHP45508.1"/>
    </source>
</evidence>
<evidence type="ECO:0000313" key="4">
    <source>
        <dbReference type="Proteomes" id="UP000004892"/>
    </source>
</evidence>
<dbReference type="SUPFAM" id="SSF55920">
    <property type="entry name" value="Creatinase/aminopeptidase"/>
    <property type="match status" value="1"/>
</dbReference>
<dbReference type="Pfam" id="PF00557">
    <property type="entry name" value="Peptidase_M24"/>
    <property type="match status" value="1"/>
</dbReference>
<dbReference type="InterPro" id="IPR050659">
    <property type="entry name" value="Peptidase_M24B"/>
</dbReference>
<evidence type="ECO:0008006" key="5">
    <source>
        <dbReference type="Google" id="ProtNLM"/>
    </source>
</evidence>
<name>H1DKL5_9BACT</name>
<dbReference type="SUPFAM" id="SSF53092">
    <property type="entry name" value="Creatinase/prolidase N-terminal domain"/>
    <property type="match status" value="1"/>
</dbReference>
<dbReference type="eggNOG" id="COG0006">
    <property type="taxonomic scope" value="Bacteria"/>
</dbReference>
<protein>
    <recommendedName>
        <fullName evidence="5">Peptidase M24 domain-containing protein</fullName>
    </recommendedName>
</protein>
<dbReference type="RefSeq" id="WP_009137944.1">
    <property type="nucleotide sequence ID" value="NZ_JH594597.1"/>
</dbReference>
<reference evidence="3 4" key="1">
    <citation type="submission" date="2012-01" db="EMBL/GenBank/DDBJ databases">
        <title>The Genome Sequence of Odoribacter laneus YIT 12061.</title>
        <authorList>
            <consortium name="The Broad Institute Genome Sequencing Platform"/>
            <person name="Earl A."/>
            <person name="Ward D."/>
            <person name="Feldgarden M."/>
            <person name="Gevers D."/>
            <person name="Morotomi M."/>
            <person name="Young S.K."/>
            <person name="Zeng Q."/>
            <person name="Gargeya S."/>
            <person name="Fitzgerald M."/>
            <person name="Haas B."/>
            <person name="Abouelleil A."/>
            <person name="Alvarado L."/>
            <person name="Arachchi H.M."/>
            <person name="Berlin A."/>
            <person name="Chapman S.B."/>
            <person name="Gearin G."/>
            <person name="Goldberg J."/>
            <person name="Griggs A."/>
            <person name="Gujja S."/>
            <person name="Hansen M."/>
            <person name="Heiman D."/>
            <person name="Howarth C."/>
            <person name="Larimer J."/>
            <person name="Lui A."/>
            <person name="MacDonald P.J.P."/>
            <person name="McCowen C."/>
            <person name="Montmayeur A."/>
            <person name="Murphy C."/>
            <person name="Neiman D."/>
            <person name="Pearson M."/>
            <person name="Priest M."/>
            <person name="Roberts A."/>
            <person name="Saif S."/>
            <person name="Shea T."/>
            <person name="Sisk P."/>
            <person name="Stolte C."/>
            <person name="Sykes S."/>
            <person name="Wortman J."/>
            <person name="Nusbaum C."/>
            <person name="Birren B."/>
        </authorList>
    </citation>
    <scope>NUCLEOTIDE SEQUENCE [LARGE SCALE GENOMIC DNA]</scope>
    <source>
        <strain evidence="3 4">YIT 12061</strain>
    </source>
</reference>
<dbReference type="InterPro" id="IPR000587">
    <property type="entry name" value="Creatinase_N"/>
</dbReference>
<comment type="caution">
    <text evidence="3">The sequence shown here is derived from an EMBL/GenBank/DDBJ whole genome shotgun (WGS) entry which is preliminary data.</text>
</comment>
<dbReference type="PANTHER" id="PTHR46112:SF2">
    <property type="entry name" value="XAA-PRO AMINOPEPTIDASE P-RELATED"/>
    <property type="match status" value="1"/>
</dbReference>
<evidence type="ECO:0000259" key="1">
    <source>
        <dbReference type="Pfam" id="PF00557"/>
    </source>
</evidence>
<dbReference type="InterPro" id="IPR000994">
    <property type="entry name" value="Pept_M24"/>
</dbReference>
<dbReference type="Proteomes" id="UP000004892">
    <property type="component" value="Unassembled WGS sequence"/>
</dbReference>
<dbReference type="EMBL" id="ADMC01000030">
    <property type="protein sequence ID" value="EHP45508.1"/>
    <property type="molecule type" value="Genomic_DNA"/>
</dbReference>
<dbReference type="InterPro" id="IPR036005">
    <property type="entry name" value="Creatinase/aminopeptidase-like"/>
</dbReference>
<dbReference type="AlphaFoldDB" id="H1DKL5"/>
<dbReference type="Pfam" id="PF01321">
    <property type="entry name" value="Creatinase_N"/>
    <property type="match status" value="1"/>
</dbReference>
<evidence type="ECO:0000259" key="2">
    <source>
        <dbReference type="Pfam" id="PF01321"/>
    </source>
</evidence>
<accession>H1DKL5</accession>
<dbReference type="Gene3D" id="3.40.350.10">
    <property type="entry name" value="Creatinase/prolidase N-terminal domain"/>
    <property type="match status" value="1"/>
</dbReference>
<feature type="domain" description="Peptidase M24" evidence="1">
    <location>
        <begin position="138"/>
        <end position="371"/>
    </location>
</feature>
<dbReference type="STRING" id="742817.HMPREF9449_02801"/>
<dbReference type="HOGENOM" id="CLU_017266_10_0_10"/>
<gene>
    <name evidence="3" type="ORF">HMPREF9449_02801</name>
</gene>
<dbReference type="InterPro" id="IPR029149">
    <property type="entry name" value="Creatin/AminoP/Spt16_N"/>
</dbReference>
<dbReference type="Gene3D" id="3.90.230.10">
    <property type="entry name" value="Creatinase/methionine aminopeptidase superfamily"/>
    <property type="match status" value="1"/>
</dbReference>
<organism evidence="3 4">
    <name type="scientific">Odoribacter laneus YIT 12061</name>
    <dbReference type="NCBI Taxonomy" id="742817"/>
    <lineage>
        <taxon>Bacteria</taxon>
        <taxon>Pseudomonadati</taxon>
        <taxon>Bacteroidota</taxon>
        <taxon>Bacteroidia</taxon>
        <taxon>Bacteroidales</taxon>
        <taxon>Odoribacteraceae</taxon>
        <taxon>Odoribacter</taxon>
    </lineage>
</organism>
<dbReference type="GeneID" id="98070326"/>
<dbReference type="PANTHER" id="PTHR46112">
    <property type="entry name" value="AMINOPEPTIDASE"/>
    <property type="match status" value="1"/>
</dbReference>
<feature type="domain" description="Creatinase N-terminal" evidence="2">
    <location>
        <begin position="10"/>
        <end position="130"/>
    </location>
</feature>